<dbReference type="RefSeq" id="XP_013928828.1">
    <property type="nucleotide sequence ID" value="XM_014073353.1"/>
</dbReference>
<feature type="region of interest" description="Disordered" evidence="1">
    <location>
        <begin position="1"/>
        <end position="34"/>
    </location>
</feature>
<proteinExistence type="predicted"/>
<dbReference type="OrthoDB" id="286107at2759"/>
<dbReference type="KEGG" id="tsr:106554636"/>
<evidence type="ECO:0000313" key="2">
    <source>
        <dbReference type="Proteomes" id="UP000504617"/>
    </source>
</evidence>
<reference evidence="3" key="1">
    <citation type="submission" date="2025-08" db="UniProtKB">
        <authorList>
            <consortium name="RefSeq"/>
        </authorList>
    </citation>
    <scope>IDENTIFICATION</scope>
</reference>
<gene>
    <name evidence="3" type="primary">LOC106554636</name>
</gene>
<accession>A0A6I9YW14</accession>
<evidence type="ECO:0000313" key="3">
    <source>
        <dbReference type="RefSeq" id="XP_013928828.1"/>
    </source>
</evidence>
<protein>
    <submittedName>
        <fullName evidence="3">Dynein heavy chain 5, axonemal-like</fullName>
    </submittedName>
</protein>
<name>A0A6I9YW14_9SAUR</name>
<feature type="compositionally biased region" description="Polar residues" evidence="1">
    <location>
        <begin position="8"/>
        <end position="22"/>
    </location>
</feature>
<dbReference type="GeneID" id="106554636"/>
<sequence length="183" mass="20788">MEQKERASQASATRPSKPTSYPSHPRPAQPIAPMENIKEMQQKLKEEKEAKRAHLDGRHDYILSIVSACVNLEKNEVEDAVLEGNQIERIDQFFSAGGFRHVMFYYQDMEGPEIGHESSTGTNPVSAKGKKTKLFVTEGDDVALTGICVFFIRTNPSKAINADNIHRVSFFYMYLWSLDYKKL</sequence>
<evidence type="ECO:0000256" key="1">
    <source>
        <dbReference type="SAM" id="MobiDB-lite"/>
    </source>
</evidence>
<dbReference type="Proteomes" id="UP000504617">
    <property type="component" value="Unplaced"/>
</dbReference>
<keyword evidence="2" id="KW-1185">Reference proteome</keyword>
<organism evidence="2 3">
    <name type="scientific">Thamnophis sirtalis</name>
    <dbReference type="NCBI Taxonomy" id="35019"/>
    <lineage>
        <taxon>Eukaryota</taxon>
        <taxon>Metazoa</taxon>
        <taxon>Chordata</taxon>
        <taxon>Craniata</taxon>
        <taxon>Vertebrata</taxon>
        <taxon>Euteleostomi</taxon>
        <taxon>Lepidosauria</taxon>
        <taxon>Squamata</taxon>
        <taxon>Bifurcata</taxon>
        <taxon>Unidentata</taxon>
        <taxon>Episquamata</taxon>
        <taxon>Toxicofera</taxon>
        <taxon>Serpentes</taxon>
        <taxon>Colubroidea</taxon>
        <taxon>Colubridae</taxon>
        <taxon>Natricinae</taxon>
        <taxon>Thamnophis</taxon>
    </lineage>
</organism>
<dbReference type="AlphaFoldDB" id="A0A6I9YW14"/>